<dbReference type="Proteomes" id="UP001237595">
    <property type="component" value="Unassembled WGS sequence"/>
</dbReference>
<dbReference type="RefSeq" id="WP_281455990.1">
    <property type="nucleotide sequence ID" value="NZ_JASAOF010000007.1"/>
</dbReference>
<proteinExistence type="predicted"/>
<gene>
    <name evidence="2" type="ORF">QFW96_13630</name>
</gene>
<dbReference type="InterPro" id="IPR036597">
    <property type="entry name" value="Fido-like_dom_sf"/>
</dbReference>
<feature type="domain" description="Fido" evidence="1">
    <location>
        <begin position="135"/>
        <end position="281"/>
    </location>
</feature>
<dbReference type="PROSITE" id="PS51459">
    <property type="entry name" value="FIDO"/>
    <property type="match status" value="1"/>
</dbReference>
<name>A0ABT6PQE1_9PSEU</name>
<evidence type="ECO:0000259" key="1">
    <source>
        <dbReference type="PROSITE" id="PS51459"/>
    </source>
</evidence>
<dbReference type="PANTHER" id="PTHR13504">
    <property type="entry name" value="FIDO DOMAIN-CONTAINING PROTEIN DDB_G0283145"/>
    <property type="match status" value="1"/>
</dbReference>
<dbReference type="EMBL" id="JASAOF010000007">
    <property type="protein sequence ID" value="MDI2029666.1"/>
    <property type="molecule type" value="Genomic_DNA"/>
</dbReference>
<dbReference type="PANTHER" id="PTHR13504:SF38">
    <property type="entry name" value="FIDO DOMAIN-CONTAINING PROTEIN"/>
    <property type="match status" value="1"/>
</dbReference>
<evidence type="ECO:0000313" key="3">
    <source>
        <dbReference type="Proteomes" id="UP001237595"/>
    </source>
</evidence>
<reference evidence="2 3" key="1">
    <citation type="submission" date="2023-04" db="EMBL/GenBank/DDBJ databases">
        <title>Draft genome sequence of Saccharopolyspora sp. TS4A08 isolated from sweet potato rhizospheric soil.</title>
        <authorList>
            <person name="Suksaard P."/>
            <person name="Duangmal K."/>
        </authorList>
    </citation>
    <scope>NUCLEOTIDE SEQUENCE [LARGE SCALE GENOMIC DNA]</scope>
    <source>
        <strain evidence="2 3">TS4A08</strain>
    </source>
</reference>
<dbReference type="InterPro" id="IPR003812">
    <property type="entry name" value="Fido"/>
</dbReference>
<organism evidence="2 3">
    <name type="scientific">Saccharopolyspora ipomoeae</name>
    <dbReference type="NCBI Taxonomy" id="3042027"/>
    <lineage>
        <taxon>Bacteria</taxon>
        <taxon>Bacillati</taxon>
        <taxon>Actinomycetota</taxon>
        <taxon>Actinomycetes</taxon>
        <taxon>Pseudonocardiales</taxon>
        <taxon>Pseudonocardiaceae</taxon>
        <taxon>Saccharopolyspora</taxon>
    </lineage>
</organism>
<dbReference type="SUPFAM" id="SSF140931">
    <property type="entry name" value="Fic-like"/>
    <property type="match status" value="1"/>
</dbReference>
<comment type="caution">
    <text evidence="2">The sequence shown here is derived from an EMBL/GenBank/DDBJ whole genome shotgun (WGS) entry which is preliminary data.</text>
</comment>
<dbReference type="InterPro" id="IPR040198">
    <property type="entry name" value="Fido_containing"/>
</dbReference>
<sequence>MGTDTNWPAIGYEHTAWEPFAGLSRRERRYGEYQSAIVPEIADLDPRLSTSTSALVDEASFEIARFDGEMGGEIAPFAAVLLRTESASSSEIEHLSASAKAIALAELGDTSKRNATEIAANTRAMNAAIRLSDRLDATTILEMHKALFGDANPRIPGGRWRTDAVWIGGNTPHSAEFVPPGHEHVVPAIEDLVRFMDRDDVPVLCHAAVAHAQFETIHPFGDGNGRTGRALVHAMLRGKGLTRNITVPVSAGLLTNPDRYFDALTAYRAGDIEPIARSFAESSFRAIANGRELVEEIRAIRSEWREKVRARRDSAAHRILDALARQPVMDTAFAQREMAISSSAARRAFAELEEAGIVTEFSGMKRNRCWRSDEVLLALDSFAGKAGRRGRPG</sequence>
<keyword evidence="3" id="KW-1185">Reference proteome</keyword>
<dbReference type="Gene3D" id="1.10.3290.10">
    <property type="entry name" value="Fido-like domain"/>
    <property type="match status" value="1"/>
</dbReference>
<accession>A0ABT6PQE1</accession>
<dbReference type="Pfam" id="PF02661">
    <property type="entry name" value="Fic"/>
    <property type="match status" value="1"/>
</dbReference>
<protein>
    <submittedName>
        <fullName evidence="2">Fic family protein</fullName>
    </submittedName>
</protein>
<evidence type="ECO:0000313" key="2">
    <source>
        <dbReference type="EMBL" id="MDI2029666.1"/>
    </source>
</evidence>